<organism evidence="2 3">
    <name type="scientific">Pseudomonas amygdali pv. lachrymans</name>
    <name type="common">Pseudomonas syringae pv. lachrymans</name>
    <dbReference type="NCBI Taxonomy" id="53707"/>
    <lineage>
        <taxon>Bacteria</taxon>
        <taxon>Pseudomonadati</taxon>
        <taxon>Pseudomonadota</taxon>
        <taxon>Gammaproteobacteria</taxon>
        <taxon>Pseudomonadales</taxon>
        <taxon>Pseudomonadaceae</taxon>
        <taxon>Pseudomonas</taxon>
        <taxon>Pseudomonas amygdali</taxon>
    </lineage>
</organism>
<feature type="compositionally biased region" description="Pro residues" evidence="1">
    <location>
        <begin position="84"/>
        <end position="95"/>
    </location>
</feature>
<reference evidence="2 3" key="1">
    <citation type="submission" date="2015-09" db="EMBL/GenBank/DDBJ databases">
        <title>Genome announcement of multiple Pseudomonas syringae strains.</title>
        <authorList>
            <person name="Thakur S."/>
            <person name="Wang P.W."/>
            <person name="Gong Y."/>
            <person name="Weir B.S."/>
            <person name="Guttman D.S."/>
        </authorList>
    </citation>
    <scope>NUCLEOTIDE SEQUENCE [LARGE SCALE GENOMIC DNA]</scope>
    <source>
        <strain evidence="2 3">ICMP3507</strain>
    </source>
</reference>
<proteinExistence type="predicted"/>
<evidence type="ECO:0000313" key="3">
    <source>
        <dbReference type="Proteomes" id="UP000050265"/>
    </source>
</evidence>
<dbReference type="Proteomes" id="UP000050265">
    <property type="component" value="Unassembled WGS sequence"/>
</dbReference>
<dbReference type="EMBL" id="LJQP01000172">
    <property type="protein sequence ID" value="KPX71405.1"/>
    <property type="molecule type" value="Genomic_DNA"/>
</dbReference>
<gene>
    <name evidence="2" type="ORF">ALO35_200152</name>
</gene>
<evidence type="ECO:0000313" key="2">
    <source>
        <dbReference type="EMBL" id="KPX71405.1"/>
    </source>
</evidence>
<sequence>MKKTPLRQGMVNGLVSEVVEGLKAVRDNAEIIAEITEADPAKAYKAAFQIAIEGGGAEEHIRSRYEGLNCAEIAETLASKPSQPATPAPATPASPPKVTDTEK</sequence>
<evidence type="ECO:0000256" key="1">
    <source>
        <dbReference type="SAM" id="MobiDB-lite"/>
    </source>
</evidence>
<dbReference type="PATRIC" id="fig|53707.9.peg.6538"/>
<accession>A0A0P9TC31</accession>
<protein>
    <submittedName>
        <fullName evidence="2">Uncharacterized protein</fullName>
    </submittedName>
</protein>
<name>A0A0P9TC31_PSEAV</name>
<feature type="region of interest" description="Disordered" evidence="1">
    <location>
        <begin position="78"/>
        <end position="103"/>
    </location>
</feature>
<comment type="caution">
    <text evidence="2">The sequence shown here is derived from an EMBL/GenBank/DDBJ whole genome shotgun (WGS) entry which is preliminary data.</text>
</comment>
<dbReference type="AlphaFoldDB" id="A0A0P9TC31"/>